<reference evidence="4 5" key="1">
    <citation type="submission" date="2024-04" db="EMBL/GenBank/DDBJ databases">
        <title>Tritrichomonas musculus Genome.</title>
        <authorList>
            <person name="Alves-Ferreira E."/>
            <person name="Grigg M."/>
            <person name="Lorenzi H."/>
            <person name="Galac M."/>
        </authorList>
    </citation>
    <scope>NUCLEOTIDE SEQUENCE [LARGE SCALE GENOMIC DNA]</scope>
    <source>
        <strain evidence="4 5">EAF2021</strain>
    </source>
</reference>
<dbReference type="Proteomes" id="UP001470230">
    <property type="component" value="Unassembled WGS sequence"/>
</dbReference>
<evidence type="ECO:0000256" key="1">
    <source>
        <dbReference type="SAM" id="Coils"/>
    </source>
</evidence>
<keyword evidence="1" id="KW-0175">Coiled coil</keyword>
<dbReference type="InterPro" id="IPR045857">
    <property type="entry name" value="O16G_dom_2"/>
</dbReference>
<evidence type="ECO:0000313" key="5">
    <source>
        <dbReference type="Proteomes" id="UP001470230"/>
    </source>
</evidence>
<dbReference type="EMBL" id="JAPFFF010000027">
    <property type="protein sequence ID" value="KAK8848261.1"/>
    <property type="molecule type" value="Genomic_DNA"/>
</dbReference>
<dbReference type="InterPro" id="IPR006047">
    <property type="entry name" value="GH13_cat_dom"/>
</dbReference>
<sequence length="771" mass="89603">MKNKVKSKKVPPILKDFGDEDFQSRLSARYEEVYSLYSAIYHDDKMFNSMIDMIFELYQNRSTKLKDLDKKRLKEPNWYCKNDSIVIQLYAEKFAENLKGIETKLDYLQKLGIKFVYVLPFLRSPPHKSDGGFACSDYRNVREDLGTIEDLEHLINALHERGMCFMMDFIINHTSDEHEWAIRAKRGEIEYQNRYYFYDSWYEPNQFDSYGVMGHFFGDIAPDNFTFVPECQKIVMTTYYPYQWDLNFSNPIVFNQTLNNILFLMNRGVDALVFNGTSNMWKKAGTSCRNLPQAYIINQIINLCMEIVCPGGVASFDIKRHKRRTPNDNDNEERILLNTSTSNTNDEEDDDFIDDESESENENEFVITESGVITADADADLNLMYSKFHAENGEEEEKDELEVDFDMSTEIGKIHHNSGWVSRLWASLAFGDVHSISYSINAISNRFSGDGYFTNVHTHDDINWGFGFDVENNSFIGNGKGSPDGYHGGIITVYRFLNDYYSGSMPGSYSKGIMFAEDMVTGKARICGTTASLLGLEAALEKEKKVMKKIKKNQNKNLTQKLVMAKENIQKAIDRILLLHAVTASMPSMFIIYYGDELGKLNDYSYIKYPEISHDTRYLQRSWINWEKAKLVESDKESYQSRIFNGIKDLINARLKCPFFADSLKTIFIKNYTYNNYYNEVENDEMYLKPTSGKGVEYEIDNTVLIFKRIRRGGKFLLFIFNFGQYKRQIRIEESHAKGQFRDMIHGNIFKQINNLTIEGYGYLWLEPIED</sequence>
<dbReference type="PANTHER" id="PTHR10357:SF213">
    <property type="entry name" value="ALPHA AMYLASE CATALYTIC REGION"/>
    <property type="match status" value="1"/>
</dbReference>
<dbReference type="PANTHER" id="PTHR10357">
    <property type="entry name" value="ALPHA-AMYLASE FAMILY MEMBER"/>
    <property type="match status" value="1"/>
</dbReference>
<dbReference type="Gene3D" id="3.90.400.10">
    <property type="entry name" value="Oligo-1,6-glucosidase, Domain 2"/>
    <property type="match status" value="1"/>
</dbReference>
<feature type="compositionally biased region" description="Acidic residues" evidence="2">
    <location>
        <begin position="345"/>
        <end position="359"/>
    </location>
</feature>
<dbReference type="InterPro" id="IPR017853">
    <property type="entry name" value="GH"/>
</dbReference>
<dbReference type="Pfam" id="PF00128">
    <property type="entry name" value="Alpha-amylase"/>
    <property type="match status" value="1"/>
</dbReference>
<accession>A0ABR2HJ46</accession>
<protein>
    <recommendedName>
        <fullName evidence="3">Glycosyl hydrolase family 13 catalytic domain-containing protein</fullName>
    </recommendedName>
</protein>
<feature type="coiled-coil region" evidence="1">
    <location>
        <begin position="533"/>
        <end position="575"/>
    </location>
</feature>
<evidence type="ECO:0000259" key="3">
    <source>
        <dbReference type="SMART" id="SM00642"/>
    </source>
</evidence>
<dbReference type="Gene3D" id="1.10.1740.10">
    <property type="match status" value="1"/>
</dbReference>
<evidence type="ECO:0000313" key="4">
    <source>
        <dbReference type="EMBL" id="KAK8848261.1"/>
    </source>
</evidence>
<evidence type="ECO:0000256" key="2">
    <source>
        <dbReference type="SAM" id="MobiDB-lite"/>
    </source>
</evidence>
<feature type="domain" description="Glycosyl hydrolase family 13 catalytic" evidence="3">
    <location>
        <begin position="88"/>
        <end position="627"/>
    </location>
</feature>
<keyword evidence="5" id="KW-1185">Reference proteome</keyword>
<proteinExistence type="predicted"/>
<dbReference type="SUPFAM" id="SSF51011">
    <property type="entry name" value="Glycosyl hydrolase domain"/>
    <property type="match status" value="1"/>
</dbReference>
<dbReference type="Gene3D" id="3.20.20.80">
    <property type="entry name" value="Glycosidases"/>
    <property type="match status" value="2"/>
</dbReference>
<comment type="caution">
    <text evidence="4">The sequence shown here is derived from an EMBL/GenBank/DDBJ whole genome shotgun (WGS) entry which is preliminary data.</text>
</comment>
<organism evidence="4 5">
    <name type="scientific">Tritrichomonas musculus</name>
    <dbReference type="NCBI Taxonomy" id="1915356"/>
    <lineage>
        <taxon>Eukaryota</taxon>
        <taxon>Metamonada</taxon>
        <taxon>Parabasalia</taxon>
        <taxon>Tritrichomonadida</taxon>
        <taxon>Tritrichomonadidae</taxon>
        <taxon>Tritrichomonas</taxon>
    </lineage>
</organism>
<name>A0ABR2HJ46_9EUKA</name>
<dbReference type="SUPFAM" id="SSF51445">
    <property type="entry name" value="(Trans)glycosidases"/>
    <property type="match status" value="1"/>
</dbReference>
<gene>
    <name evidence="4" type="ORF">M9Y10_019317</name>
</gene>
<feature type="region of interest" description="Disordered" evidence="2">
    <location>
        <begin position="322"/>
        <end position="359"/>
    </location>
</feature>
<dbReference type="SMART" id="SM00642">
    <property type="entry name" value="Aamy"/>
    <property type="match status" value="1"/>
</dbReference>